<protein>
    <submittedName>
        <fullName evidence="1">Uncharacterized protein</fullName>
    </submittedName>
</protein>
<dbReference type="Proteomes" id="UP000270094">
    <property type="component" value="Unassembled WGS sequence"/>
</dbReference>
<sequence length="64" mass="7322">MTWHGLGQDTWDVPLLIAARSIYPSADTRPRETLSTRQFMRLAVLALNVIQEQHVRMSWGSALE</sequence>
<accession>A0A3P7IWB8</accession>
<gene>
    <name evidence="1" type="ORF">SVUK_LOCUS3555</name>
</gene>
<evidence type="ECO:0000313" key="1">
    <source>
        <dbReference type="EMBL" id="VDM68557.1"/>
    </source>
</evidence>
<evidence type="ECO:0000313" key="2">
    <source>
        <dbReference type="Proteomes" id="UP000270094"/>
    </source>
</evidence>
<proteinExistence type="predicted"/>
<reference evidence="1 2" key="1">
    <citation type="submission" date="2018-11" db="EMBL/GenBank/DDBJ databases">
        <authorList>
            <consortium name="Pathogen Informatics"/>
        </authorList>
    </citation>
    <scope>NUCLEOTIDE SEQUENCE [LARGE SCALE GENOMIC DNA]</scope>
</reference>
<keyword evidence="2" id="KW-1185">Reference proteome</keyword>
<organism evidence="1 2">
    <name type="scientific">Strongylus vulgaris</name>
    <name type="common">Blood worm</name>
    <dbReference type="NCBI Taxonomy" id="40348"/>
    <lineage>
        <taxon>Eukaryota</taxon>
        <taxon>Metazoa</taxon>
        <taxon>Ecdysozoa</taxon>
        <taxon>Nematoda</taxon>
        <taxon>Chromadorea</taxon>
        <taxon>Rhabditida</taxon>
        <taxon>Rhabditina</taxon>
        <taxon>Rhabditomorpha</taxon>
        <taxon>Strongyloidea</taxon>
        <taxon>Strongylidae</taxon>
        <taxon>Strongylus</taxon>
    </lineage>
</organism>
<dbReference type="AlphaFoldDB" id="A0A3P7IWB8"/>
<name>A0A3P7IWB8_STRVU</name>
<dbReference type="EMBL" id="UYYB01009204">
    <property type="protein sequence ID" value="VDM68557.1"/>
    <property type="molecule type" value="Genomic_DNA"/>
</dbReference>